<dbReference type="SUPFAM" id="SSF46565">
    <property type="entry name" value="Chaperone J-domain"/>
    <property type="match status" value="1"/>
</dbReference>
<sequence length="146" mass="16662">MKGETSYYKILGVNENASNHELRKAFCKLSIELHPDTTSLEINVAKSKFQEVLEAYEHLNNSNLRKIYDDKLKENSRSTNNTNVLNNLVIDSNNQNLLGNRRPFSNGELFSLFLLIIIISISLICSIFIASFTGKELETIPLWLIK</sequence>
<accession>A0A9D9BY37</accession>
<dbReference type="PRINTS" id="PR00625">
    <property type="entry name" value="JDOMAIN"/>
</dbReference>
<dbReference type="AlphaFoldDB" id="A0A9D9BY37"/>
<dbReference type="PANTHER" id="PTHR44825">
    <property type="match status" value="1"/>
</dbReference>
<evidence type="ECO:0000313" key="3">
    <source>
        <dbReference type="EMBL" id="MBO6987279.1"/>
    </source>
</evidence>
<dbReference type="CDD" id="cd06257">
    <property type="entry name" value="DnaJ"/>
    <property type="match status" value="1"/>
</dbReference>
<proteinExistence type="predicted"/>
<keyword evidence="1" id="KW-1133">Transmembrane helix</keyword>
<evidence type="ECO:0000256" key="1">
    <source>
        <dbReference type="SAM" id="Phobius"/>
    </source>
</evidence>
<dbReference type="Gene3D" id="1.10.287.110">
    <property type="entry name" value="DnaJ domain"/>
    <property type="match status" value="1"/>
</dbReference>
<dbReference type="PANTHER" id="PTHR44825:SF1">
    <property type="entry name" value="DNAJ HOMOLOG SUBFAMILY C MEMBER 4"/>
    <property type="match status" value="1"/>
</dbReference>
<dbReference type="InterPro" id="IPR052763">
    <property type="entry name" value="DnaJ_C4"/>
</dbReference>
<dbReference type="EMBL" id="JAEPLE010000001">
    <property type="protein sequence ID" value="MBO6987279.1"/>
    <property type="molecule type" value="Genomic_DNA"/>
</dbReference>
<protein>
    <submittedName>
        <fullName evidence="3">J domain-containing protein</fullName>
    </submittedName>
</protein>
<dbReference type="InterPro" id="IPR018253">
    <property type="entry name" value="DnaJ_domain_CS"/>
</dbReference>
<feature type="transmembrane region" description="Helical" evidence="1">
    <location>
        <begin position="109"/>
        <end position="132"/>
    </location>
</feature>
<comment type="caution">
    <text evidence="3">The sequence shown here is derived from an EMBL/GenBank/DDBJ whole genome shotgun (WGS) entry which is preliminary data.</text>
</comment>
<dbReference type="InterPro" id="IPR001623">
    <property type="entry name" value="DnaJ_domain"/>
</dbReference>
<dbReference type="SMART" id="SM00271">
    <property type="entry name" value="DnaJ"/>
    <property type="match status" value="1"/>
</dbReference>
<keyword evidence="1" id="KW-0812">Transmembrane</keyword>
<evidence type="ECO:0000259" key="2">
    <source>
        <dbReference type="PROSITE" id="PS50076"/>
    </source>
</evidence>
<dbReference type="PROSITE" id="PS50076">
    <property type="entry name" value="DNAJ_2"/>
    <property type="match status" value="1"/>
</dbReference>
<dbReference type="Pfam" id="PF00226">
    <property type="entry name" value="DnaJ"/>
    <property type="match status" value="1"/>
</dbReference>
<dbReference type="PROSITE" id="PS00636">
    <property type="entry name" value="DNAJ_1"/>
    <property type="match status" value="1"/>
</dbReference>
<dbReference type="InterPro" id="IPR036869">
    <property type="entry name" value="J_dom_sf"/>
</dbReference>
<gene>
    <name evidence="3" type="ORF">JJ833_00275</name>
</gene>
<organism evidence="3">
    <name type="scientific">Prochlorococcus marinus XMU1424</name>
    <dbReference type="NCBI Taxonomy" id="2774497"/>
    <lineage>
        <taxon>Bacteria</taxon>
        <taxon>Bacillati</taxon>
        <taxon>Cyanobacteriota</taxon>
        <taxon>Cyanophyceae</taxon>
        <taxon>Synechococcales</taxon>
        <taxon>Prochlorococcaceae</taxon>
        <taxon>Prochlorococcus</taxon>
    </lineage>
</organism>
<reference evidence="3" key="1">
    <citation type="journal article" date="2021" name="Front. Mar. Sci.">
        <title>Genomes of Diverse Isolates of Prochlorococcus High-Light-Adapted Clade II in the Western Pacific Ocean.</title>
        <authorList>
            <person name="Yan W."/>
            <person name="Feng X."/>
            <person name="Zhang W."/>
            <person name="Nawaz M.Z."/>
            <person name="Luo T."/>
            <person name="Zhang R."/>
            <person name="Jiao N."/>
        </authorList>
    </citation>
    <scope>NUCLEOTIDE SEQUENCE</scope>
    <source>
        <strain evidence="3">XMU1424</strain>
    </source>
</reference>
<feature type="domain" description="J" evidence="2">
    <location>
        <begin position="6"/>
        <end position="72"/>
    </location>
</feature>
<keyword evidence="1" id="KW-0472">Membrane</keyword>
<name>A0A9D9BY37_PROMR</name>